<feature type="region of interest" description="Disordered" evidence="10">
    <location>
        <begin position="390"/>
        <end position="433"/>
    </location>
</feature>
<dbReference type="SMART" id="SM00385">
    <property type="entry name" value="CYCLIN"/>
    <property type="match status" value="2"/>
</dbReference>
<comment type="subcellular location">
    <subcellularLocation>
        <location evidence="1">Nucleus</location>
    </subcellularLocation>
</comment>
<feature type="compositionally biased region" description="Basic residues" evidence="10">
    <location>
        <begin position="659"/>
        <end position="669"/>
    </location>
</feature>
<feature type="region of interest" description="Disordered" evidence="10">
    <location>
        <begin position="355"/>
        <end position="378"/>
    </location>
</feature>
<keyword evidence="13" id="KW-1185">Reference proteome</keyword>
<dbReference type="EMBL" id="JAQQWP010000010">
    <property type="protein sequence ID" value="KAK8096727.1"/>
    <property type="molecule type" value="Genomic_DNA"/>
</dbReference>
<keyword evidence="8" id="KW-0804">Transcription</keyword>
<proteinExistence type="inferred from homology"/>
<dbReference type="GO" id="GO:0008270">
    <property type="term" value="F:zinc ion binding"/>
    <property type="evidence" value="ECO:0007669"/>
    <property type="project" value="UniProtKB-KW"/>
</dbReference>
<dbReference type="Proteomes" id="UP001392437">
    <property type="component" value="Unassembled WGS sequence"/>
</dbReference>
<dbReference type="InterPro" id="IPR013150">
    <property type="entry name" value="TFIIB_cyclin"/>
</dbReference>
<dbReference type="GO" id="GO:0000995">
    <property type="term" value="F:RNA polymerase III general transcription initiation factor activity"/>
    <property type="evidence" value="ECO:0007669"/>
    <property type="project" value="TreeGrafter"/>
</dbReference>
<feature type="compositionally biased region" description="Acidic residues" evidence="10">
    <location>
        <begin position="504"/>
        <end position="523"/>
    </location>
</feature>
<dbReference type="Gene3D" id="1.10.472.10">
    <property type="entry name" value="Cyclin-like"/>
    <property type="match status" value="2"/>
</dbReference>
<dbReference type="CDD" id="cd20554">
    <property type="entry name" value="CYCLIN_TFIIIB90_rpt2"/>
    <property type="match status" value="1"/>
</dbReference>
<dbReference type="GO" id="GO:0070897">
    <property type="term" value="P:transcription preinitiation complex assembly"/>
    <property type="evidence" value="ECO:0007669"/>
    <property type="project" value="InterPro"/>
</dbReference>
<keyword evidence="5" id="KW-0862">Zinc</keyword>
<dbReference type="InterPro" id="IPR013763">
    <property type="entry name" value="Cyclin-like_dom"/>
</dbReference>
<dbReference type="GO" id="GO:0001006">
    <property type="term" value="F:RNA polymerase III type 3 promoter sequence-specific DNA binding"/>
    <property type="evidence" value="ECO:0007669"/>
    <property type="project" value="TreeGrafter"/>
</dbReference>
<dbReference type="Pfam" id="PF07741">
    <property type="entry name" value="BRF1"/>
    <property type="match status" value="1"/>
</dbReference>
<dbReference type="SUPFAM" id="SSF47954">
    <property type="entry name" value="Cyclin-like"/>
    <property type="match status" value="2"/>
</dbReference>
<keyword evidence="7" id="KW-0010">Activator</keyword>
<evidence type="ECO:0000313" key="12">
    <source>
        <dbReference type="EMBL" id="KAK8096727.1"/>
    </source>
</evidence>
<accession>A0AAW0QFF2</accession>
<evidence type="ECO:0000256" key="10">
    <source>
        <dbReference type="SAM" id="MobiDB-lite"/>
    </source>
</evidence>
<feature type="region of interest" description="Disordered" evidence="10">
    <location>
        <begin position="708"/>
        <end position="787"/>
    </location>
</feature>
<feature type="compositionally biased region" description="Polar residues" evidence="10">
    <location>
        <begin position="1"/>
        <end position="14"/>
    </location>
</feature>
<gene>
    <name evidence="12" type="ORF">PG999_012671</name>
</gene>
<dbReference type="PANTHER" id="PTHR11618:SF4">
    <property type="entry name" value="TRANSCRIPTION FACTOR IIIB 90 KDA SUBUNIT"/>
    <property type="match status" value="1"/>
</dbReference>
<keyword evidence="9" id="KW-0539">Nucleus</keyword>
<reference evidence="12 13" key="1">
    <citation type="submission" date="2023-01" db="EMBL/GenBank/DDBJ databases">
        <title>Analysis of 21 Apiospora genomes using comparative genomics revels a genus with tremendous synthesis potential of carbohydrate active enzymes and secondary metabolites.</title>
        <authorList>
            <person name="Sorensen T."/>
        </authorList>
    </citation>
    <scope>NUCLEOTIDE SEQUENCE [LARGE SCALE GENOMIC DNA]</scope>
    <source>
        <strain evidence="12 13">CBS 117206</strain>
    </source>
</reference>
<protein>
    <submittedName>
        <fullName evidence="12">Transcription factor TFIIB</fullName>
    </submittedName>
</protein>
<feature type="domain" description="Cyclin-like" evidence="11">
    <location>
        <begin position="249"/>
        <end position="335"/>
    </location>
</feature>
<keyword evidence="6" id="KW-0805">Transcription regulation</keyword>
<feature type="domain" description="Cyclin-like" evidence="11">
    <location>
        <begin position="151"/>
        <end position="233"/>
    </location>
</feature>
<evidence type="ECO:0000256" key="6">
    <source>
        <dbReference type="ARBA" id="ARBA00023015"/>
    </source>
</evidence>
<dbReference type="GO" id="GO:0017025">
    <property type="term" value="F:TBP-class protein binding"/>
    <property type="evidence" value="ECO:0007669"/>
    <property type="project" value="InterPro"/>
</dbReference>
<evidence type="ECO:0000256" key="4">
    <source>
        <dbReference type="ARBA" id="ARBA00022771"/>
    </source>
</evidence>
<evidence type="ECO:0000256" key="7">
    <source>
        <dbReference type="ARBA" id="ARBA00023159"/>
    </source>
</evidence>
<name>A0AAW0QFF2_9PEZI</name>
<feature type="region of interest" description="Disordered" evidence="10">
    <location>
        <begin position="650"/>
        <end position="692"/>
    </location>
</feature>
<evidence type="ECO:0000256" key="1">
    <source>
        <dbReference type="ARBA" id="ARBA00004123"/>
    </source>
</evidence>
<dbReference type="GO" id="GO:0005634">
    <property type="term" value="C:nucleus"/>
    <property type="evidence" value="ECO:0007669"/>
    <property type="project" value="UniProtKB-SubCell"/>
</dbReference>
<evidence type="ECO:0000256" key="8">
    <source>
        <dbReference type="ARBA" id="ARBA00023163"/>
    </source>
</evidence>
<comment type="caution">
    <text evidence="12">The sequence shown here is derived from an EMBL/GenBank/DDBJ whole genome shotgun (WGS) entry which is preliminary data.</text>
</comment>
<dbReference type="PANTHER" id="PTHR11618">
    <property type="entry name" value="TRANSCRIPTION INITIATION FACTOR IIB-RELATED"/>
    <property type="match status" value="1"/>
</dbReference>
<dbReference type="FunFam" id="1.10.472.10:FF:000002">
    <property type="entry name" value="Transcription factor IIIB 90 kDa subunit"/>
    <property type="match status" value="1"/>
</dbReference>
<dbReference type="InterPro" id="IPR036915">
    <property type="entry name" value="Cyclin-like_sf"/>
</dbReference>
<evidence type="ECO:0000256" key="5">
    <source>
        <dbReference type="ARBA" id="ARBA00022833"/>
    </source>
</evidence>
<dbReference type="Pfam" id="PF00382">
    <property type="entry name" value="TFIIB"/>
    <property type="match status" value="2"/>
</dbReference>
<feature type="region of interest" description="Disordered" evidence="10">
    <location>
        <begin position="1"/>
        <end position="27"/>
    </location>
</feature>
<dbReference type="Gene3D" id="1.20.5.650">
    <property type="entry name" value="Single helix bin"/>
    <property type="match status" value="1"/>
</dbReference>
<keyword evidence="3" id="KW-0479">Metal-binding</keyword>
<dbReference type="AlphaFoldDB" id="A0AAW0QFF2"/>
<feature type="compositionally biased region" description="Low complexity" evidence="10">
    <location>
        <begin position="409"/>
        <end position="424"/>
    </location>
</feature>
<evidence type="ECO:0000256" key="2">
    <source>
        <dbReference type="ARBA" id="ARBA00010857"/>
    </source>
</evidence>
<sequence>MSSFFKPNKTNSKKGTAIKPRGSQYSDRLRENIGKLGSQSSFTPTPLTPVPEASVSNNVVAPSQRTCPNKHCPEPSAPVQDGYCSACGREIDTSNIVSEVQFGETSTGAAMVQGSFIGADQGASRPMGPGMRRIGGNLTDNREKVVREAKTMMTQYAHQLRIGESIMNEGLQVFKLCVTMNWIQGRGMIKVVPVCLYAACRKQERCRVMLIDFAELVKVNVYELGHVFKDLNNIYDFSHNNINSVVPEDLIYRFCDRLDFGDLTKGVAETATKLCQRMGLDWMVMGRRPSGICGACIAMASQIWGFRRTVREIVYIVKVTMHTIEQRLGEFRILDSSDMTIEDFLKQELLSSRHDPPSFYKSQDDWKEKMEKERIESGRKRKRIVDFDEDEFPNMSTDTPTSLVDPALTQRTTPAPQASPTPSQLMPPPPPPDFSRVKIPVSEYLPKSIDPKTGAIMIDAFDPSKIPAPAPKVAVAAAPGKEVKEGLDADDPTGDEAVDHLAETYDDGQQQEEEGIPGEEEEEPPAKRKKGRGKYDRNPEPLLNFDDEWEHDEDLMEQQIAEVIADPHSDEHRRALANAALVARIKAAWARGQQQEQQLSMGEHIDPNEFADDPEVENCLLTSDEIAIKEKIWMNANKDWLRKQQEKQYRKAMEELGPQKKKRNRQKKPRIGEGQLTPASTPGEAAMAAMKKHTLSSRINLDAINNLFSQRKGSRGPGSVADSSRESREDSSVPESETGDMPTTDNTQPATNAPQEEEEEEEEEEDEQPYEDEEDYTRYDDDEEEYY</sequence>
<feature type="compositionally biased region" description="Polar residues" evidence="10">
    <location>
        <begin position="741"/>
        <end position="753"/>
    </location>
</feature>
<dbReference type="GO" id="GO:0000126">
    <property type="term" value="C:transcription factor TFIIIB complex"/>
    <property type="evidence" value="ECO:0007669"/>
    <property type="project" value="TreeGrafter"/>
</dbReference>
<dbReference type="InterPro" id="IPR000812">
    <property type="entry name" value="TFIIB"/>
</dbReference>
<feature type="compositionally biased region" description="Acidic residues" evidence="10">
    <location>
        <begin position="755"/>
        <end position="787"/>
    </location>
</feature>
<evidence type="ECO:0000313" key="13">
    <source>
        <dbReference type="Proteomes" id="UP001392437"/>
    </source>
</evidence>
<dbReference type="GO" id="GO:0097550">
    <property type="term" value="C:transcription preinitiation complex"/>
    <property type="evidence" value="ECO:0007669"/>
    <property type="project" value="TreeGrafter"/>
</dbReference>
<comment type="similarity">
    <text evidence="2">Belongs to the TFIIB family.</text>
</comment>
<evidence type="ECO:0000259" key="11">
    <source>
        <dbReference type="SMART" id="SM00385"/>
    </source>
</evidence>
<evidence type="ECO:0000256" key="9">
    <source>
        <dbReference type="ARBA" id="ARBA00023242"/>
    </source>
</evidence>
<keyword evidence="4" id="KW-0863">Zinc-finger</keyword>
<dbReference type="InterPro" id="IPR011665">
    <property type="entry name" value="BRF1_TBP-bd_dom"/>
</dbReference>
<evidence type="ECO:0000256" key="3">
    <source>
        <dbReference type="ARBA" id="ARBA00022723"/>
    </source>
</evidence>
<feature type="region of interest" description="Disordered" evidence="10">
    <location>
        <begin position="482"/>
        <end position="547"/>
    </location>
</feature>
<organism evidence="12 13">
    <name type="scientific">Apiospora kogelbergensis</name>
    <dbReference type="NCBI Taxonomy" id="1337665"/>
    <lineage>
        <taxon>Eukaryota</taxon>
        <taxon>Fungi</taxon>
        <taxon>Dikarya</taxon>
        <taxon>Ascomycota</taxon>
        <taxon>Pezizomycotina</taxon>
        <taxon>Sordariomycetes</taxon>
        <taxon>Xylariomycetidae</taxon>
        <taxon>Amphisphaeriales</taxon>
        <taxon>Apiosporaceae</taxon>
        <taxon>Apiospora</taxon>
    </lineage>
</organism>